<organism evidence="2">
    <name type="scientific">Candidatus Thiothrix putei</name>
    <dbReference type="NCBI Taxonomy" id="3080811"/>
    <lineage>
        <taxon>Bacteria</taxon>
        <taxon>Pseudomonadati</taxon>
        <taxon>Pseudomonadota</taxon>
        <taxon>Gammaproteobacteria</taxon>
        <taxon>Thiotrichales</taxon>
        <taxon>Thiotrichaceae</taxon>
        <taxon>Thiothrix</taxon>
    </lineage>
</organism>
<feature type="transmembrane region" description="Helical" evidence="1">
    <location>
        <begin position="53"/>
        <end position="75"/>
    </location>
</feature>
<name>A0AA95KHP9_9GAMM</name>
<proteinExistence type="predicted"/>
<evidence type="ECO:0000256" key="1">
    <source>
        <dbReference type="SAM" id="Phobius"/>
    </source>
</evidence>
<reference evidence="2" key="1">
    <citation type="journal article" date="2023" name="Int. J. Mol. Sci.">
        <title>Metagenomics Revealed a New Genus 'Candidatus Thiocaldithrix dubininis' gen. nov., sp. nov. and a New Species 'Candidatus Thiothrix putei' sp. nov. in the Family Thiotrichaceae, Some Members of Which Have Traits of Both Na+- and H+-Motive Energetics.</title>
        <authorList>
            <person name="Ravin N.V."/>
            <person name="Muntyan M.S."/>
            <person name="Smolyakov D.D."/>
            <person name="Rudenko T.S."/>
            <person name="Beletsky A.V."/>
            <person name="Mardanov A.V."/>
            <person name="Grabovich M.Y."/>
        </authorList>
    </citation>
    <scope>NUCLEOTIDE SEQUENCE</scope>
    <source>
        <strain evidence="2">GKL-02</strain>
    </source>
</reference>
<dbReference type="Proteomes" id="UP001301326">
    <property type="component" value="Chromosome"/>
</dbReference>
<dbReference type="AlphaFoldDB" id="A0AA95KHP9"/>
<evidence type="ECO:0000313" key="2">
    <source>
        <dbReference type="EMBL" id="WGZ93554.1"/>
    </source>
</evidence>
<dbReference type="EMBL" id="CP124756">
    <property type="protein sequence ID" value="WGZ93554.1"/>
    <property type="molecule type" value="Genomic_DNA"/>
</dbReference>
<keyword evidence="1" id="KW-0812">Transmembrane</keyword>
<accession>A0AA95KHP9</accession>
<gene>
    <name evidence="2" type="ORF">QJT81_17405</name>
</gene>
<keyword evidence="1" id="KW-1133">Transmembrane helix</keyword>
<protein>
    <submittedName>
        <fullName evidence="2">Uncharacterized protein</fullName>
    </submittedName>
</protein>
<dbReference type="KEGG" id="tput:QJT81_17405"/>
<keyword evidence="1" id="KW-0472">Membrane</keyword>
<reference evidence="2" key="2">
    <citation type="submission" date="2023-04" db="EMBL/GenBank/DDBJ databases">
        <authorList>
            <person name="Beletskiy A.V."/>
            <person name="Mardanov A.V."/>
            <person name="Ravin N.V."/>
        </authorList>
    </citation>
    <scope>NUCLEOTIDE SEQUENCE</scope>
    <source>
        <strain evidence="2">GKL-02</strain>
    </source>
</reference>
<sequence>MKKQAQCINSKALECEQSVVFYFMRVARWVAFLLLVGIGGMGALLQFQRHQDINWMFVSVCIVCGVGLFWIGHCIMKSECATRKRCGTCNKSTIVGGITIRQV</sequence>
<feature type="transmembrane region" description="Helical" evidence="1">
    <location>
        <begin position="26"/>
        <end position="47"/>
    </location>
</feature>